<feature type="region of interest" description="Disordered" evidence="1">
    <location>
        <begin position="1"/>
        <end position="47"/>
    </location>
</feature>
<organism evidence="2 3">
    <name type="scientific">Suillus fuscotomentosus</name>
    <dbReference type="NCBI Taxonomy" id="1912939"/>
    <lineage>
        <taxon>Eukaryota</taxon>
        <taxon>Fungi</taxon>
        <taxon>Dikarya</taxon>
        <taxon>Basidiomycota</taxon>
        <taxon>Agaricomycotina</taxon>
        <taxon>Agaricomycetes</taxon>
        <taxon>Agaricomycetidae</taxon>
        <taxon>Boletales</taxon>
        <taxon>Suillineae</taxon>
        <taxon>Suillaceae</taxon>
        <taxon>Suillus</taxon>
    </lineage>
</organism>
<keyword evidence="3" id="KW-1185">Reference proteome</keyword>
<reference evidence="2" key="1">
    <citation type="journal article" date="2020" name="New Phytol.">
        <title>Comparative genomics reveals dynamic genome evolution in host specialist ectomycorrhizal fungi.</title>
        <authorList>
            <person name="Lofgren L.A."/>
            <person name="Nguyen N.H."/>
            <person name="Vilgalys R."/>
            <person name="Ruytinx J."/>
            <person name="Liao H.L."/>
            <person name="Branco S."/>
            <person name="Kuo A."/>
            <person name="LaButti K."/>
            <person name="Lipzen A."/>
            <person name="Andreopoulos W."/>
            <person name="Pangilinan J."/>
            <person name="Riley R."/>
            <person name="Hundley H."/>
            <person name="Na H."/>
            <person name="Barry K."/>
            <person name="Grigoriev I.V."/>
            <person name="Stajich J.E."/>
            <person name="Kennedy P.G."/>
        </authorList>
    </citation>
    <scope>NUCLEOTIDE SEQUENCE</scope>
    <source>
        <strain evidence="2">FC203</strain>
    </source>
</reference>
<dbReference type="EMBL" id="JABBWK010000001">
    <property type="protein sequence ID" value="KAG1908159.1"/>
    <property type="molecule type" value="Genomic_DNA"/>
</dbReference>
<dbReference type="RefSeq" id="XP_041233734.1">
    <property type="nucleotide sequence ID" value="XM_041365819.1"/>
</dbReference>
<evidence type="ECO:0000256" key="1">
    <source>
        <dbReference type="SAM" id="MobiDB-lite"/>
    </source>
</evidence>
<dbReference type="AlphaFoldDB" id="A0AAD4HVF8"/>
<dbReference type="Proteomes" id="UP001195769">
    <property type="component" value="Unassembled WGS sequence"/>
</dbReference>
<dbReference type="GeneID" id="64660117"/>
<gene>
    <name evidence="2" type="ORF">F5891DRAFT_1179678</name>
</gene>
<sequence length="95" mass="10817">MSDDFDNLIDDVPMPPNNVPDRNEPPDDFADQNEPPTPDNIPPDDFTDRNGKQCVFKVYPTCFASISLYFELFSYQLCSTTKQSKHILGGQHECM</sequence>
<protein>
    <submittedName>
        <fullName evidence="2">Uncharacterized protein</fullName>
    </submittedName>
</protein>
<proteinExistence type="predicted"/>
<evidence type="ECO:0000313" key="2">
    <source>
        <dbReference type="EMBL" id="KAG1908159.1"/>
    </source>
</evidence>
<comment type="caution">
    <text evidence="2">The sequence shown here is derived from an EMBL/GenBank/DDBJ whole genome shotgun (WGS) entry which is preliminary data.</text>
</comment>
<accession>A0AAD4HVF8</accession>
<name>A0AAD4HVF8_9AGAM</name>
<evidence type="ECO:0000313" key="3">
    <source>
        <dbReference type="Proteomes" id="UP001195769"/>
    </source>
</evidence>